<gene>
    <name evidence="2" type="ORF">MERR_LOCUS26800</name>
</gene>
<organism evidence="2 3">
    <name type="scientific">Microthlaspi erraticum</name>
    <dbReference type="NCBI Taxonomy" id="1685480"/>
    <lineage>
        <taxon>Eukaryota</taxon>
        <taxon>Viridiplantae</taxon>
        <taxon>Streptophyta</taxon>
        <taxon>Embryophyta</taxon>
        <taxon>Tracheophyta</taxon>
        <taxon>Spermatophyta</taxon>
        <taxon>Magnoliopsida</taxon>
        <taxon>eudicotyledons</taxon>
        <taxon>Gunneridae</taxon>
        <taxon>Pentapetalae</taxon>
        <taxon>rosids</taxon>
        <taxon>malvids</taxon>
        <taxon>Brassicales</taxon>
        <taxon>Brassicaceae</taxon>
        <taxon>Coluteocarpeae</taxon>
        <taxon>Microthlaspi</taxon>
    </lineage>
</organism>
<dbReference type="EMBL" id="CACVBM020001213">
    <property type="protein sequence ID" value="CAA7039565.1"/>
    <property type="molecule type" value="Genomic_DNA"/>
</dbReference>
<evidence type="ECO:0000256" key="1">
    <source>
        <dbReference type="SAM" id="MobiDB-lite"/>
    </source>
</evidence>
<feature type="compositionally biased region" description="Basic and acidic residues" evidence="1">
    <location>
        <begin position="1"/>
        <end position="20"/>
    </location>
</feature>
<dbReference type="AlphaFoldDB" id="A0A6D2JQI5"/>
<dbReference type="Proteomes" id="UP000467841">
    <property type="component" value="Unassembled WGS sequence"/>
</dbReference>
<keyword evidence="3" id="KW-1185">Reference proteome</keyword>
<name>A0A6D2JQI5_9BRAS</name>
<comment type="caution">
    <text evidence="2">The sequence shown here is derived from an EMBL/GenBank/DDBJ whole genome shotgun (WGS) entry which is preliminary data.</text>
</comment>
<evidence type="ECO:0000313" key="3">
    <source>
        <dbReference type="Proteomes" id="UP000467841"/>
    </source>
</evidence>
<protein>
    <submittedName>
        <fullName evidence="2">Uncharacterized protein</fullName>
    </submittedName>
</protein>
<accession>A0A6D2JQI5</accession>
<reference evidence="2" key="1">
    <citation type="submission" date="2020-01" db="EMBL/GenBank/DDBJ databases">
        <authorList>
            <person name="Mishra B."/>
        </authorList>
    </citation>
    <scope>NUCLEOTIDE SEQUENCE [LARGE SCALE GENOMIC DNA]</scope>
</reference>
<proteinExistence type="predicted"/>
<feature type="region of interest" description="Disordered" evidence="1">
    <location>
        <begin position="1"/>
        <end position="22"/>
    </location>
</feature>
<sequence>MNAELRTKYPETVRGAENERSPLSVSIQASPTRLGAAFQTYEKPPGGMNSRALFWLQSAGSRQVGAEPIHCCFLGCCTCFCSWVGNENCLARLRPGPLVVPFQQIWTFLDKTSNAKVVTWGVEMKKMNYLSFGPS</sequence>
<evidence type="ECO:0000313" key="2">
    <source>
        <dbReference type="EMBL" id="CAA7039565.1"/>
    </source>
</evidence>